<accession>A0A195CU37</accession>
<reference evidence="2 3" key="1">
    <citation type="submission" date="2016-03" db="EMBL/GenBank/DDBJ databases">
        <title>Cyphomyrmex costatus WGS genome.</title>
        <authorList>
            <person name="Nygaard S."/>
            <person name="Hu H."/>
            <person name="Boomsma J."/>
            <person name="Zhang G."/>
        </authorList>
    </citation>
    <scope>NUCLEOTIDE SEQUENCE [LARGE SCALE GENOMIC DNA]</scope>
    <source>
        <strain evidence="2">MS0001</strain>
        <tissue evidence="2">Whole body</tissue>
    </source>
</reference>
<dbReference type="Proteomes" id="UP000078542">
    <property type="component" value="Unassembled WGS sequence"/>
</dbReference>
<dbReference type="AlphaFoldDB" id="A0A195CU37"/>
<name>A0A195CU37_9HYME</name>
<keyword evidence="3" id="KW-1185">Reference proteome</keyword>
<evidence type="ECO:0000313" key="2">
    <source>
        <dbReference type="EMBL" id="KYN04206.1"/>
    </source>
</evidence>
<organism evidence="2 3">
    <name type="scientific">Cyphomyrmex costatus</name>
    <dbReference type="NCBI Taxonomy" id="456900"/>
    <lineage>
        <taxon>Eukaryota</taxon>
        <taxon>Metazoa</taxon>
        <taxon>Ecdysozoa</taxon>
        <taxon>Arthropoda</taxon>
        <taxon>Hexapoda</taxon>
        <taxon>Insecta</taxon>
        <taxon>Pterygota</taxon>
        <taxon>Neoptera</taxon>
        <taxon>Endopterygota</taxon>
        <taxon>Hymenoptera</taxon>
        <taxon>Apocrita</taxon>
        <taxon>Aculeata</taxon>
        <taxon>Formicoidea</taxon>
        <taxon>Formicidae</taxon>
        <taxon>Myrmicinae</taxon>
        <taxon>Cyphomyrmex</taxon>
    </lineage>
</organism>
<protein>
    <submittedName>
        <fullName evidence="2">Uncharacterized protein</fullName>
    </submittedName>
</protein>
<gene>
    <name evidence="2" type="ORF">ALC62_04971</name>
</gene>
<sequence length="273" mass="30942">KFQFLQSGRDIYKDLARDEVRGDDTTCDDGYEETYLRREKRKETNYEDLEAACANEALRKQVLDELEDVSDTRPTTKRERVVSGGTAAAPGAPEVRYKRKRVASYHQATLRRYRRNIAKAINLSCSQDDAVSRRFCSPVRVMIRGTRDNPPLLRVLQATLYGLVTSIQRIDDPEILAGILGGRVLYGILTLESRCTRPEAGVAISLGVLEYSYSKYPQQDSLVNTPTARIRTCRANHHTEKWSYEQFNDVLTAILTLYTPLPQRVATDSLSTS</sequence>
<evidence type="ECO:0000256" key="1">
    <source>
        <dbReference type="SAM" id="MobiDB-lite"/>
    </source>
</evidence>
<feature type="region of interest" description="Disordered" evidence="1">
    <location>
        <begin position="70"/>
        <end position="90"/>
    </location>
</feature>
<proteinExistence type="predicted"/>
<evidence type="ECO:0000313" key="3">
    <source>
        <dbReference type="Proteomes" id="UP000078542"/>
    </source>
</evidence>
<feature type="compositionally biased region" description="Basic and acidic residues" evidence="1">
    <location>
        <begin position="70"/>
        <end position="81"/>
    </location>
</feature>
<dbReference type="EMBL" id="KQ977279">
    <property type="protein sequence ID" value="KYN04206.1"/>
    <property type="molecule type" value="Genomic_DNA"/>
</dbReference>
<feature type="non-terminal residue" evidence="2">
    <location>
        <position position="1"/>
    </location>
</feature>